<sequence>MAWPVMNFAQAPDIDWQKASGGTGSDYPTQVQQTNDGGYILGGITFSSDGEITGSHGLFEYWLIKLSSAGSLSWEKALGGSNSDLCYDVQQTTDTGYIAAGWSNSNDGDVSNNYGNYDYWIVKLDSSGNLQWEKNYGGSGLD</sequence>
<dbReference type="EMBL" id="QEHR01000002">
    <property type="protein sequence ID" value="PVW16340.1"/>
    <property type="molecule type" value="Genomic_DNA"/>
</dbReference>
<gene>
    <name evidence="1" type="ORF">DDV96_03520</name>
</gene>
<evidence type="ECO:0000313" key="1">
    <source>
        <dbReference type="EMBL" id="PVW16340.1"/>
    </source>
</evidence>
<dbReference type="Proteomes" id="UP000245962">
    <property type="component" value="Unassembled WGS sequence"/>
</dbReference>
<evidence type="ECO:0000313" key="2">
    <source>
        <dbReference type="Proteomes" id="UP000245962"/>
    </source>
</evidence>
<accession>A0A2U0I5P6</accession>
<protein>
    <recommendedName>
        <fullName evidence="3">T9SS C-terminal target domain-containing protein</fullName>
    </recommendedName>
</protein>
<organism evidence="1 2">
    <name type="scientific">Marixanthomonas spongiae</name>
    <dbReference type="NCBI Taxonomy" id="2174845"/>
    <lineage>
        <taxon>Bacteria</taxon>
        <taxon>Pseudomonadati</taxon>
        <taxon>Bacteroidota</taxon>
        <taxon>Flavobacteriia</taxon>
        <taxon>Flavobacteriales</taxon>
        <taxon>Flavobacteriaceae</taxon>
        <taxon>Marixanthomonas</taxon>
    </lineage>
</organism>
<dbReference type="PANTHER" id="PTHR42754:SF1">
    <property type="entry name" value="LIPOPROTEIN"/>
    <property type="match status" value="1"/>
</dbReference>
<dbReference type="PANTHER" id="PTHR42754">
    <property type="entry name" value="ENDOGLUCANASE"/>
    <property type="match status" value="1"/>
</dbReference>
<name>A0A2U0I5P6_9FLAO</name>
<evidence type="ECO:0008006" key="3">
    <source>
        <dbReference type="Google" id="ProtNLM"/>
    </source>
</evidence>
<proteinExistence type="predicted"/>
<keyword evidence="2" id="KW-1185">Reference proteome</keyword>
<reference evidence="1 2" key="1">
    <citation type="submission" date="2018-04" db="EMBL/GenBank/DDBJ databases">
        <title>Marixanthomonas spongiae HN-E44 sp. nov., isolated from a marine sponge.</title>
        <authorList>
            <person name="Luo L."/>
            <person name="Zhuang L."/>
        </authorList>
    </citation>
    <scope>NUCLEOTIDE SEQUENCE [LARGE SCALE GENOMIC DNA]</scope>
    <source>
        <strain evidence="1 2">HN-E44</strain>
    </source>
</reference>
<comment type="caution">
    <text evidence="1">The sequence shown here is derived from an EMBL/GenBank/DDBJ whole genome shotgun (WGS) entry which is preliminary data.</text>
</comment>
<dbReference type="AlphaFoldDB" id="A0A2U0I5P6"/>